<dbReference type="GO" id="GO:0005856">
    <property type="term" value="C:cytoskeleton"/>
    <property type="evidence" value="ECO:0007669"/>
    <property type="project" value="UniProtKB-SubCell"/>
</dbReference>
<feature type="region of interest" description="Disordered" evidence="3">
    <location>
        <begin position="83"/>
        <end position="109"/>
    </location>
</feature>
<dbReference type="InterPro" id="IPR028288">
    <property type="entry name" value="SCAR/WAVE_fam"/>
</dbReference>
<comment type="subcellular location">
    <subcellularLocation>
        <location evidence="2">Cytoplasm</location>
        <location evidence="2">Cytoskeleton</location>
    </subcellularLocation>
</comment>
<evidence type="ECO:0000256" key="2">
    <source>
        <dbReference type="RuleBase" id="RU367034"/>
    </source>
</evidence>
<dbReference type="Gene3D" id="6.10.280.150">
    <property type="match status" value="1"/>
</dbReference>
<dbReference type="EMBL" id="JBFOLK010000003">
    <property type="protein sequence ID" value="KAL2524256.1"/>
    <property type="molecule type" value="Genomic_DNA"/>
</dbReference>
<evidence type="ECO:0000313" key="5">
    <source>
        <dbReference type="Proteomes" id="UP001604336"/>
    </source>
</evidence>
<dbReference type="AlphaFoldDB" id="A0ABD1UH08"/>
<feature type="compositionally biased region" description="Polar residues" evidence="3">
    <location>
        <begin position="165"/>
        <end position="186"/>
    </location>
</feature>
<evidence type="ECO:0000313" key="4">
    <source>
        <dbReference type="EMBL" id="KAL2524256.1"/>
    </source>
</evidence>
<name>A0ABD1UH08_9LAMI</name>
<dbReference type="Proteomes" id="UP001604336">
    <property type="component" value="Unassembled WGS sequence"/>
</dbReference>
<dbReference type="PANTHER" id="PTHR12902:SF33">
    <property type="entry name" value="PROTEIN SCAR3"/>
    <property type="match status" value="1"/>
</dbReference>
<sequence>MDVQLCNQHVPMSKPGDIQLDDIESETDHYMDALNTIESEPDSDIDCMTKQEVLNYNKLVDKTTDDGSFGIGTRHSDYHSSHFESNVMDNGSPNNESYGHNAISVSSDTPPAAYCCTDEVTQGDKFNSISSEQNASLPSPQMASKSLETGHPENVDGPNIESVFSKVSPSNFREDNSGMSMSSPGSQKPPPEASSVTSVQFWTNGGLLGLEPSKPPDCSVLNALAQDAVAERNSKISTVSQSNIFVGDGDKGKPDKMESSKAVKQGSDMGCSSSCQDYQESDFSLRERSWKCSPADLNVKVTTVWQENNRSSSRMFEIGNKLILNGPNKKLSLGGNEIFNCGSYLSAGVFEHNNRQKFARQTFTGKTKGLFGGKSPTMSPSSPPLEHMKISFQPIDGFETSKLKLKFRDGNGSCESSKDTFPMFQLVPEPSIAPYSVGLDSDDDTFYRSSPSVSDDCLSHHSEINSELWESGESPCSKDHDLYDGLRRISLTDSVSTTLENGRTVQGEIPKNSTIGNDLEISQPCLFDLPSFDSLNRSIKEEQRNYSIRNGLPELRFEPAPPPPPLPPMQWRAMNPYSGDVEDGPAAVSQSPNHVFDLKLSTSAIPRQPKPSPVDQDQIIETENVLKSKHLELQKINGGREANQAVNGKNMDEKEDFLHQIRTKSFSLRPIVTSKPTIPTEAPANGKVTAILEKANAIRQVVGSDDGEEDDNWSDP</sequence>
<reference evidence="5" key="1">
    <citation type="submission" date="2024-07" db="EMBL/GenBank/DDBJ databases">
        <title>Two chromosome-level genome assemblies of Korean endemic species Abeliophyllum distichum and Forsythia ovata (Oleaceae).</title>
        <authorList>
            <person name="Jang H."/>
        </authorList>
    </citation>
    <scope>NUCLEOTIDE SEQUENCE [LARGE SCALE GENOMIC DNA]</scope>
</reference>
<evidence type="ECO:0000256" key="3">
    <source>
        <dbReference type="SAM" id="MobiDB-lite"/>
    </source>
</evidence>
<comment type="similarity">
    <text evidence="1 2">Belongs to the SCAR/WAVE family.</text>
</comment>
<feature type="compositionally biased region" description="Polar residues" evidence="3">
    <location>
        <begin position="130"/>
        <end position="147"/>
    </location>
</feature>
<feature type="region of interest" description="Disordered" evidence="3">
    <location>
        <begin position="130"/>
        <end position="196"/>
    </location>
</feature>
<accession>A0ABD1UH08</accession>
<gene>
    <name evidence="4" type="ORF">Adt_09310</name>
</gene>
<dbReference type="GO" id="GO:0003779">
    <property type="term" value="F:actin binding"/>
    <property type="evidence" value="ECO:0007669"/>
    <property type="project" value="UniProtKB-UniRule"/>
</dbReference>
<organism evidence="4 5">
    <name type="scientific">Abeliophyllum distichum</name>
    <dbReference type="NCBI Taxonomy" id="126358"/>
    <lineage>
        <taxon>Eukaryota</taxon>
        <taxon>Viridiplantae</taxon>
        <taxon>Streptophyta</taxon>
        <taxon>Embryophyta</taxon>
        <taxon>Tracheophyta</taxon>
        <taxon>Spermatophyta</taxon>
        <taxon>Magnoliopsida</taxon>
        <taxon>eudicotyledons</taxon>
        <taxon>Gunneridae</taxon>
        <taxon>Pentapetalae</taxon>
        <taxon>asterids</taxon>
        <taxon>lamiids</taxon>
        <taxon>Lamiales</taxon>
        <taxon>Oleaceae</taxon>
        <taxon>Forsythieae</taxon>
        <taxon>Abeliophyllum</taxon>
    </lineage>
</organism>
<dbReference type="GO" id="GO:0030036">
    <property type="term" value="P:actin cytoskeleton organization"/>
    <property type="evidence" value="ECO:0007669"/>
    <property type="project" value="UniProtKB-UniRule"/>
</dbReference>
<keyword evidence="2" id="KW-0009">Actin-binding</keyword>
<keyword evidence="5" id="KW-1185">Reference proteome</keyword>
<comment type="caution">
    <text evidence="4">The sequence shown here is derived from an EMBL/GenBank/DDBJ whole genome shotgun (WGS) entry which is preliminary data.</text>
</comment>
<proteinExistence type="inferred from homology"/>
<evidence type="ECO:0000256" key="1">
    <source>
        <dbReference type="ARBA" id="ARBA00006993"/>
    </source>
</evidence>
<protein>
    <recommendedName>
        <fullName evidence="2">Protein SCAR</fullName>
    </recommendedName>
    <alternativeName>
        <fullName evidence="2">Protein WAVE</fullName>
    </alternativeName>
</protein>
<comment type="function">
    <text evidence="2">Involved in regulation of actin and microtubule organization. Part of a WAVE complex that activates the Arp2/3 complex.</text>
</comment>
<keyword evidence="2" id="KW-0963">Cytoplasm</keyword>
<keyword evidence="2" id="KW-0206">Cytoskeleton</keyword>
<dbReference type="PANTHER" id="PTHR12902">
    <property type="entry name" value="WASP-1"/>
    <property type="match status" value="1"/>
</dbReference>